<accession>A0A3L6FCE1</accession>
<feature type="compositionally biased region" description="Polar residues" evidence="2">
    <location>
        <begin position="307"/>
        <end position="324"/>
    </location>
</feature>
<name>A0A3L6FCE1_MAIZE</name>
<dbReference type="PANTHER" id="PTHR46250">
    <property type="entry name" value="MYB/SANT-LIKE DNA-BINDING DOMAIN PROTEIN-RELATED"/>
    <property type="match status" value="1"/>
</dbReference>
<sequence>MADSTAMTVDFLRARLLSERSVSRAAKERADELAKRVAELEEQVRAVTAQRRQAEWAAAEVLAVLESQGFGDHLSDGADDSDGSEVQDGEEEDGKSRGDTAGAAGEDGEGEPSAAKGEAEDALSGTTAQPGGLSWKGRSVSPRKARQLKQRHRRSFFYLLSSADPSPKYRVGQSCRKNKRRMELSNVSRSVATEEDGEGGGSQRGRQDGPDFTDDGEVGVDERSPGAGGGVGQYVIRYEKDGGEMARVLERQAELIGQYEEEENAQREWEKQYNENRNANKGDVEPKNNAKNVPSTNNPSAERLPNKESSNNSAVPRQDQTSDGDSGYSRDTRSPKRDTTVSAPSDGSPSSDTLNSKASGWSSSRFHDCTDRQLDDTPAPCSIADIESVLQALQRARISLSAKLSKPVPPSQEMLALPAPEDYHGHEREGSPLVSHVEKASTSSPPREEMLALPAPGDEYRNRKEAEDYMRIPAGIPGLFRLPVDSFPVDEKMFSGTACGSGFRLGLRAAAPTSGRCISVPTPPDLTVGSAPFLSGIPGLQSLSRGMPLADADLFMQRGIDCTVSNKWMLSMARLPLSTRTRKRNLTLRNVTSAIMLMYYYILALLVLSHKWKRWKIERRIKIKELRSQRMYHLICESDVKCINDLRMDRKTFHILCEMLRDVDGLRGTRNTPLEEIVAAFLHTLAHHVKNRTIGGFFLRSGETVSRNFNACLLAVLKLHQLLLKKPEPIPKGCTDFRWKHFKDMNQSESSSVARGRGKNKRIWTYYEDEELIKALHEISLDPKWKSEGGFKNGYCSVLENELKARLPGCGLSAILHIESRVRHFRTKYGAIEVMLAKSGFNWDDNRKMVQCEKQQYEAHCKDNPDAKGLYGVAFPHFDTLAAIYGKDIATGEGVEGLGEAVTNIEKEIAMGEDCPVVEEDTISMDTPQRSMDNRNSDHSTSSSSKRRKKHKDSMSSDPFLDLASGICGDLNKASQHFGRMAEVMEMEAKKDQMQELQEKSVVELTRLGFGGSELLKAVYALPNDLVCTHVYRPISFLQMKLKGSDLSNYQ</sequence>
<protein>
    <submittedName>
        <fullName evidence="6">Uncharacterized protein</fullName>
    </submittedName>
</protein>
<gene>
    <name evidence="6" type="ORF">Zm00014a_039071</name>
</gene>
<dbReference type="EMBL" id="NCVQ01000004">
    <property type="protein sequence ID" value="PWZ30914.1"/>
    <property type="molecule type" value="Genomic_DNA"/>
</dbReference>
<feature type="compositionally biased region" description="Polar residues" evidence="2">
    <location>
        <begin position="340"/>
        <end position="364"/>
    </location>
</feature>
<dbReference type="PANTHER" id="PTHR46250:SF15">
    <property type="entry name" value="OS01G0523800 PROTEIN"/>
    <property type="match status" value="1"/>
</dbReference>
<comment type="caution">
    <text evidence="6">The sequence shown here is derived from an EMBL/GenBank/DDBJ whole genome shotgun (WGS) entry which is preliminary data.</text>
</comment>
<evidence type="ECO:0000256" key="2">
    <source>
        <dbReference type="SAM" id="MobiDB-lite"/>
    </source>
</evidence>
<evidence type="ECO:0000259" key="3">
    <source>
        <dbReference type="Pfam" id="PF12776"/>
    </source>
</evidence>
<dbReference type="Proteomes" id="UP000251960">
    <property type="component" value="Chromosome 3"/>
</dbReference>
<reference evidence="6" key="1">
    <citation type="journal article" date="2018" name="Nat. Genet.">
        <title>Extensive intraspecific gene order and gene structural variations between Mo17 and other maize genomes.</title>
        <authorList>
            <person name="Sun S."/>
            <person name="Zhou Y."/>
            <person name="Chen J."/>
            <person name="Shi J."/>
            <person name="Zhao H."/>
            <person name="Zhao H."/>
            <person name="Song W."/>
            <person name="Zhang M."/>
            <person name="Cui Y."/>
            <person name="Dong X."/>
            <person name="Liu H."/>
            <person name="Ma X."/>
            <person name="Jiao Y."/>
            <person name="Wang B."/>
            <person name="Wei X."/>
            <person name="Stein J.C."/>
            <person name="Glaubitz J.C."/>
            <person name="Lu F."/>
            <person name="Yu G."/>
            <person name="Liang C."/>
            <person name="Fengler K."/>
            <person name="Li B."/>
            <person name="Rafalski A."/>
            <person name="Schnable P.S."/>
            <person name="Ware D.H."/>
            <person name="Buckler E.S."/>
            <person name="Lai J."/>
        </authorList>
    </citation>
    <scope>NUCLEOTIDE SEQUENCE [LARGE SCALE GENOMIC DNA]</scope>
    <source>
        <tissue evidence="6">Seedling</tissue>
    </source>
</reference>
<proteinExistence type="predicted"/>
<evidence type="ECO:0000313" key="6">
    <source>
        <dbReference type="EMBL" id="PWZ30914.1"/>
    </source>
</evidence>
<evidence type="ECO:0000259" key="4">
    <source>
        <dbReference type="Pfam" id="PF23950"/>
    </source>
</evidence>
<dbReference type="InterPro" id="IPR024752">
    <property type="entry name" value="Myb/SANT-like_dom"/>
</dbReference>
<dbReference type="Pfam" id="PF26138">
    <property type="entry name" value="DUF8040"/>
    <property type="match status" value="1"/>
</dbReference>
<feature type="coiled-coil region" evidence="1">
    <location>
        <begin position="23"/>
        <end position="57"/>
    </location>
</feature>
<feature type="compositionally biased region" description="Basic residues" evidence="2">
    <location>
        <begin position="141"/>
        <end position="150"/>
    </location>
</feature>
<feature type="domain" description="DUF8040" evidence="5">
    <location>
        <begin position="629"/>
        <end position="717"/>
    </location>
</feature>
<dbReference type="Pfam" id="PF23950">
    <property type="entry name" value="MLLE_2"/>
    <property type="match status" value="1"/>
</dbReference>
<dbReference type="ExpressionAtlas" id="A0A3L6FCE1">
    <property type="expression patterns" value="baseline and differential"/>
</dbReference>
<evidence type="ECO:0000256" key="1">
    <source>
        <dbReference type="SAM" id="Coils"/>
    </source>
</evidence>
<feature type="region of interest" description="Disordered" evidence="2">
    <location>
        <begin position="257"/>
        <end position="364"/>
    </location>
</feature>
<feature type="compositionally biased region" description="Acidic residues" evidence="2">
    <location>
        <begin position="77"/>
        <end position="93"/>
    </location>
</feature>
<dbReference type="InterPro" id="IPR056623">
    <property type="entry name" value="MLLE_2"/>
</dbReference>
<feature type="compositionally biased region" description="Basic and acidic residues" evidence="2">
    <location>
        <begin position="328"/>
        <end position="339"/>
    </location>
</feature>
<feature type="region of interest" description="Disordered" evidence="2">
    <location>
        <begin position="70"/>
        <end position="150"/>
    </location>
</feature>
<dbReference type="Pfam" id="PF12776">
    <property type="entry name" value="Myb_DNA-bind_3"/>
    <property type="match status" value="1"/>
</dbReference>
<evidence type="ECO:0000259" key="5">
    <source>
        <dbReference type="Pfam" id="PF26138"/>
    </source>
</evidence>
<feature type="domain" description="Myb/SANT-like" evidence="3">
    <location>
        <begin position="764"/>
        <end position="858"/>
    </location>
</feature>
<dbReference type="AlphaFoldDB" id="A0A3L6FCE1"/>
<feature type="compositionally biased region" description="Basic and acidic residues" evidence="2">
    <location>
        <begin position="264"/>
        <end position="288"/>
    </location>
</feature>
<organism evidence="6">
    <name type="scientific">Zea mays</name>
    <name type="common">Maize</name>
    <dbReference type="NCBI Taxonomy" id="4577"/>
    <lineage>
        <taxon>Eukaryota</taxon>
        <taxon>Viridiplantae</taxon>
        <taxon>Streptophyta</taxon>
        <taxon>Embryophyta</taxon>
        <taxon>Tracheophyta</taxon>
        <taxon>Spermatophyta</taxon>
        <taxon>Magnoliopsida</taxon>
        <taxon>Liliopsida</taxon>
        <taxon>Poales</taxon>
        <taxon>Poaceae</taxon>
        <taxon>PACMAD clade</taxon>
        <taxon>Panicoideae</taxon>
        <taxon>Andropogonodae</taxon>
        <taxon>Andropogoneae</taxon>
        <taxon>Tripsacinae</taxon>
        <taxon>Zea</taxon>
    </lineage>
</organism>
<dbReference type="InterPro" id="IPR058353">
    <property type="entry name" value="DUF8040"/>
</dbReference>
<feature type="region of interest" description="Disordered" evidence="2">
    <location>
        <begin position="925"/>
        <end position="957"/>
    </location>
</feature>
<feature type="domain" description="MLLE-like" evidence="4">
    <location>
        <begin position="993"/>
        <end position="1019"/>
    </location>
</feature>
<feature type="compositionally biased region" description="Polar residues" evidence="2">
    <location>
        <begin position="289"/>
        <end position="300"/>
    </location>
</feature>
<keyword evidence="1" id="KW-0175">Coiled coil</keyword>
<feature type="region of interest" description="Disordered" evidence="2">
    <location>
        <begin position="422"/>
        <end position="462"/>
    </location>
</feature>
<feature type="region of interest" description="Disordered" evidence="2">
    <location>
        <begin position="162"/>
        <end position="235"/>
    </location>
</feature>